<gene>
    <name evidence="8" type="primary">thrC</name>
    <name evidence="8" type="ORF">DEW08_19770</name>
</gene>
<evidence type="ECO:0000259" key="7">
    <source>
        <dbReference type="Pfam" id="PF00291"/>
    </source>
</evidence>
<dbReference type="InterPro" id="IPR001926">
    <property type="entry name" value="TrpB-like_PALP"/>
</dbReference>
<evidence type="ECO:0000256" key="2">
    <source>
        <dbReference type="ARBA" id="ARBA00005517"/>
    </source>
</evidence>
<keyword evidence="3 6" id="KW-0663">Pyridoxal phosphate</keyword>
<evidence type="ECO:0000256" key="3">
    <source>
        <dbReference type="ARBA" id="ARBA00022898"/>
    </source>
</evidence>
<dbReference type="KEGG" id="azz:DEW08_19770"/>
<dbReference type="PANTHER" id="PTHR48078:SF6">
    <property type="entry name" value="L-THREONINE DEHYDRATASE CATABOLIC TDCB"/>
    <property type="match status" value="1"/>
</dbReference>
<comment type="cofactor">
    <cofactor evidence="1 6">
        <name>pyridoxal 5'-phosphate</name>
        <dbReference type="ChEBI" id="CHEBI:597326"/>
    </cofactor>
</comment>
<dbReference type="SUPFAM" id="SSF53686">
    <property type="entry name" value="Tryptophan synthase beta subunit-like PLP-dependent enzymes"/>
    <property type="match status" value="1"/>
</dbReference>
<feature type="modified residue" description="N6-(pyridoxal phosphate)lysine" evidence="6">
    <location>
        <position position="112"/>
    </location>
</feature>
<dbReference type="InterPro" id="IPR050147">
    <property type="entry name" value="Ser/Thr_Dehydratase"/>
</dbReference>
<dbReference type="GO" id="GO:0009088">
    <property type="term" value="P:threonine biosynthetic process"/>
    <property type="evidence" value="ECO:0007669"/>
    <property type="project" value="UniProtKB-UniRule"/>
</dbReference>
<organism evidence="8 9">
    <name type="scientific">Azospirillum thermophilum</name>
    <dbReference type="NCBI Taxonomy" id="2202148"/>
    <lineage>
        <taxon>Bacteria</taxon>
        <taxon>Pseudomonadati</taxon>
        <taxon>Pseudomonadota</taxon>
        <taxon>Alphaproteobacteria</taxon>
        <taxon>Rhodospirillales</taxon>
        <taxon>Azospirillaceae</taxon>
        <taxon>Azospirillum</taxon>
    </lineage>
</organism>
<dbReference type="Proteomes" id="UP000245629">
    <property type="component" value="Chromosome 3"/>
</dbReference>
<reference evidence="9" key="1">
    <citation type="submission" date="2018-05" db="EMBL/GenBank/DDBJ databases">
        <title>Azospirillum thermophila sp. nov., a novel isolated from hot spring.</title>
        <authorList>
            <person name="Zhao Z."/>
        </authorList>
    </citation>
    <scope>NUCLEOTIDE SEQUENCE [LARGE SCALE GENOMIC DNA]</scope>
    <source>
        <strain evidence="9">CFH 70021</strain>
    </source>
</reference>
<dbReference type="GO" id="GO:0009097">
    <property type="term" value="P:isoleucine biosynthetic process"/>
    <property type="evidence" value="ECO:0007669"/>
    <property type="project" value="TreeGrafter"/>
</dbReference>
<evidence type="ECO:0000256" key="5">
    <source>
        <dbReference type="NCBIfam" id="TIGR00260"/>
    </source>
</evidence>
<dbReference type="GO" id="GO:0004795">
    <property type="term" value="F:threonine synthase activity"/>
    <property type="evidence" value="ECO:0007669"/>
    <property type="project" value="UniProtKB-UniRule"/>
</dbReference>
<sequence>MAEPCRLTTDRADCVACGRPQPLPAGAAVCDCGRRENLAVRYPLDPARRAALLAAVAAGERSLWRYAPLLPVGARHASRLQVGWTPLIDCGEVEGVRLHLKDETRNPSGSLKDRASEVVVAVAAARGVERVVVASTGNAAASLACIAASAGLTAVILVPQTVPQAKLAQILAYGATVYRVAGSYDDAFALVETASERLGLFNRSTGLNPFTREGKKTVALEIAEQLGWQAPDWVIVPTGDGNILSAVWKGFRELAALGLIARTPRLVAAQSAASPAIARAHGAHPLLPPPDAAETTVADSITVDRPRDGTAALQALAESDGLAVEVDDEAIVAGVGEAAARFGLFVEPSGGAAVAAFRRLARAGLFERNQRVVCLATGSGLKDLRPILGAVTPEWLDRRAPLVRPGDWQSIAPS</sequence>
<dbReference type="GO" id="GO:0003941">
    <property type="term" value="F:L-serine ammonia-lyase activity"/>
    <property type="evidence" value="ECO:0007669"/>
    <property type="project" value="TreeGrafter"/>
</dbReference>
<dbReference type="GO" id="GO:0006565">
    <property type="term" value="P:L-serine catabolic process"/>
    <property type="evidence" value="ECO:0007669"/>
    <property type="project" value="TreeGrafter"/>
</dbReference>
<name>A0A2S2CVC7_9PROT</name>
<proteinExistence type="inferred from homology"/>
<dbReference type="NCBIfam" id="TIGR00260">
    <property type="entry name" value="thrC"/>
    <property type="match status" value="1"/>
</dbReference>
<dbReference type="AlphaFoldDB" id="A0A2S2CVC7"/>
<dbReference type="Pfam" id="PF00291">
    <property type="entry name" value="PALP"/>
    <property type="match status" value="1"/>
</dbReference>
<dbReference type="RefSeq" id="WP_109330495.1">
    <property type="nucleotide sequence ID" value="NZ_CP029354.1"/>
</dbReference>
<dbReference type="OrthoDB" id="9778118at2"/>
<evidence type="ECO:0000256" key="4">
    <source>
        <dbReference type="ARBA" id="ARBA00023239"/>
    </source>
</evidence>
<dbReference type="InterPro" id="IPR004450">
    <property type="entry name" value="Thr_synthase-like"/>
</dbReference>
<keyword evidence="4" id="KW-0456">Lyase</keyword>
<dbReference type="GO" id="GO:0004794">
    <property type="term" value="F:threonine deaminase activity"/>
    <property type="evidence" value="ECO:0007669"/>
    <property type="project" value="TreeGrafter"/>
</dbReference>
<dbReference type="EC" id="4.2.3.1" evidence="5"/>
<feature type="domain" description="Tryptophan synthase beta chain-like PALP" evidence="7">
    <location>
        <begin position="80"/>
        <end position="378"/>
    </location>
</feature>
<dbReference type="GO" id="GO:0006567">
    <property type="term" value="P:L-threonine catabolic process"/>
    <property type="evidence" value="ECO:0007669"/>
    <property type="project" value="TreeGrafter"/>
</dbReference>
<protein>
    <recommendedName>
        <fullName evidence="5">Threonine synthase</fullName>
        <ecNumber evidence="5">4.2.3.1</ecNumber>
    </recommendedName>
</protein>
<evidence type="ECO:0000256" key="6">
    <source>
        <dbReference type="PIRSR" id="PIRSR604450-51"/>
    </source>
</evidence>
<comment type="similarity">
    <text evidence="2">Belongs to the threonine synthase family.</text>
</comment>
<accession>A0A2S2CVC7</accession>
<keyword evidence="9" id="KW-1185">Reference proteome</keyword>
<evidence type="ECO:0000313" key="9">
    <source>
        <dbReference type="Proteomes" id="UP000245629"/>
    </source>
</evidence>
<dbReference type="PANTHER" id="PTHR48078">
    <property type="entry name" value="THREONINE DEHYDRATASE, MITOCHONDRIAL-RELATED"/>
    <property type="match status" value="1"/>
</dbReference>
<dbReference type="Gene3D" id="3.40.50.1100">
    <property type="match status" value="2"/>
</dbReference>
<dbReference type="InterPro" id="IPR036052">
    <property type="entry name" value="TrpB-like_PALP_sf"/>
</dbReference>
<dbReference type="EMBL" id="CP029354">
    <property type="protein sequence ID" value="AWK88330.1"/>
    <property type="molecule type" value="Genomic_DNA"/>
</dbReference>
<evidence type="ECO:0000313" key="8">
    <source>
        <dbReference type="EMBL" id="AWK88330.1"/>
    </source>
</evidence>
<dbReference type="CDD" id="cd01563">
    <property type="entry name" value="Thr-synth_1"/>
    <property type="match status" value="1"/>
</dbReference>
<evidence type="ECO:0000256" key="1">
    <source>
        <dbReference type="ARBA" id="ARBA00001933"/>
    </source>
</evidence>